<protein>
    <recommendedName>
        <fullName evidence="3">Gnk2-homologous domain-containing protein</fullName>
    </recommendedName>
</protein>
<sequence>MEDLMGKLKAAATTRDDKFGCAIRKKALTCNQCLEKASEIIFGDYKYHLGCFVINTRLVLRYEIHDFLTDPSAPSPIAYLPTSA</sequence>
<name>A0AAV7GFD7_DENCH</name>
<evidence type="ECO:0000313" key="1">
    <source>
        <dbReference type="EMBL" id="KAH0454930.1"/>
    </source>
</evidence>
<gene>
    <name evidence="1" type="ORF">IEQ34_016854</name>
</gene>
<dbReference type="Proteomes" id="UP000775213">
    <property type="component" value="Unassembled WGS sequence"/>
</dbReference>
<dbReference type="AlphaFoldDB" id="A0AAV7GFD7"/>
<dbReference type="EMBL" id="JAGFBR010000015">
    <property type="protein sequence ID" value="KAH0454930.1"/>
    <property type="molecule type" value="Genomic_DNA"/>
</dbReference>
<accession>A0AAV7GFD7</accession>
<reference evidence="1 2" key="1">
    <citation type="journal article" date="2021" name="Hortic Res">
        <title>Chromosome-scale assembly of the Dendrobium chrysotoxum genome enhances the understanding of orchid evolution.</title>
        <authorList>
            <person name="Zhang Y."/>
            <person name="Zhang G.Q."/>
            <person name="Zhang D."/>
            <person name="Liu X.D."/>
            <person name="Xu X.Y."/>
            <person name="Sun W.H."/>
            <person name="Yu X."/>
            <person name="Zhu X."/>
            <person name="Wang Z.W."/>
            <person name="Zhao X."/>
            <person name="Zhong W.Y."/>
            <person name="Chen H."/>
            <person name="Yin W.L."/>
            <person name="Huang T."/>
            <person name="Niu S.C."/>
            <person name="Liu Z.J."/>
        </authorList>
    </citation>
    <scope>NUCLEOTIDE SEQUENCE [LARGE SCALE GENOMIC DNA]</scope>
    <source>
        <strain evidence="1">Lindl</strain>
    </source>
</reference>
<keyword evidence="2" id="KW-1185">Reference proteome</keyword>
<evidence type="ECO:0000313" key="2">
    <source>
        <dbReference type="Proteomes" id="UP000775213"/>
    </source>
</evidence>
<evidence type="ECO:0008006" key="3">
    <source>
        <dbReference type="Google" id="ProtNLM"/>
    </source>
</evidence>
<proteinExistence type="predicted"/>
<organism evidence="1 2">
    <name type="scientific">Dendrobium chrysotoxum</name>
    <name type="common">Orchid</name>
    <dbReference type="NCBI Taxonomy" id="161865"/>
    <lineage>
        <taxon>Eukaryota</taxon>
        <taxon>Viridiplantae</taxon>
        <taxon>Streptophyta</taxon>
        <taxon>Embryophyta</taxon>
        <taxon>Tracheophyta</taxon>
        <taxon>Spermatophyta</taxon>
        <taxon>Magnoliopsida</taxon>
        <taxon>Liliopsida</taxon>
        <taxon>Asparagales</taxon>
        <taxon>Orchidaceae</taxon>
        <taxon>Epidendroideae</taxon>
        <taxon>Malaxideae</taxon>
        <taxon>Dendrobiinae</taxon>
        <taxon>Dendrobium</taxon>
    </lineage>
</organism>
<comment type="caution">
    <text evidence="1">The sequence shown here is derived from an EMBL/GenBank/DDBJ whole genome shotgun (WGS) entry which is preliminary data.</text>
</comment>